<keyword evidence="4" id="KW-0479">Metal-binding</keyword>
<dbReference type="GO" id="GO:0004143">
    <property type="term" value="F:ATP-dependent diacylglycerol kinase activity"/>
    <property type="evidence" value="ECO:0007669"/>
    <property type="project" value="UniProtKB-EC"/>
</dbReference>
<organism evidence="17 18">
    <name type="scientific">Peronospora matthiolae</name>
    <dbReference type="NCBI Taxonomy" id="2874970"/>
    <lineage>
        <taxon>Eukaryota</taxon>
        <taxon>Sar</taxon>
        <taxon>Stramenopiles</taxon>
        <taxon>Oomycota</taxon>
        <taxon>Peronosporomycetes</taxon>
        <taxon>Peronosporales</taxon>
        <taxon>Peronosporaceae</taxon>
        <taxon>Peronospora</taxon>
    </lineage>
</organism>
<keyword evidence="5" id="KW-0677">Repeat</keyword>
<evidence type="ECO:0000256" key="13">
    <source>
        <dbReference type="SAM" id="MobiDB-lite"/>
    </source>
</evidence>
<evidence type="ECO:0000313" key="17">
    <source>
        <dbReference type="EMBL" id="CAK7932406.1"/>
    </source>
</evidence>
<dbReference type="InterPro" id="IPR001206">
    <property type="entry name" value="Diacylglycerol_kinase_cat_dom"/>
</dbReference>
<dbReference type="PANTHER" id="PTHR11255:SF54">
    <property type="entry name" value="DIACYLGLYCEROL KINASE THETA"/>
    <property type="match status" value="1"/>
</dbReference>
<evidence type="ECO:0000259" key="16">
    <source>
        <dbReference type="PROSITE" id="PS50146"/>
    </source>
</evidence>
<evidence type="ECO:0000256" key="4">
    <source>
        <dbReference type="ARBA" id="ARBA00022723"/>
    </source>
</evidence>
<protein>
    <recommendedName>
        <fullName evidence="12">Diacylglycerol kinase</fullName>
        <shortName evidence="12">DAG kinase</shortName>
        <ecNumber evidence="12">2.7.1.107</ecNumber>
    </recommendedName>
</protein>
<feature type="compositionally biased region" description="Polar residues" evidence="13">
    <location>
        <begin position="594"/>
        <end position="609"/>
    </location>
</feature>
<dbReference type="InterPro" id="IPR000756">
    <property type="entry name" value="Diacylglycerol_kin_accessory"/>
</dbReference>
<evidence type="ECO:0000313" key="18">
    <source>
        <dbReference type="Proteomes" id="UP001162060"/>
    </source>
</evidence>
<keyword evidence="8 12" id="KW-0418">Kinase</keyword>
<dbReference type="GO" id="GO:0005524">
    <property type="term" value="F:ATP binding"/>
    <property type="evidence" value="ECO:0007669"/>
    <property type="project" value="UniProtKB-KW"/>
</dbReference>
<dbReference type="EC" id="2.7.1.107" evidence="12"/>
<keyword evidence="3 12" id="KW-0808">Transferase</keyword>
<dbReference type="Gene3D" id="3.30.60.20">
    <property type="match status" value="2"/>
</dbReference>
<dbReference type="SUPFAM" id="SSF111331">
    <property type="entry name" value="NAD kinase/diacylglycerol kinase-like"/>
    <property type="match status" value="1"/>
</dbReference>
<dbReference type="GO" id="GO:0008270">
    <property type="term" value="F:zinc ion binding"/>
    <property type="evidence" value="ECO:0007669"/>
    <property type="project" value="UniProtKB-KW"/>
</dbReference>
<evidence type="ECO:0000256" key="7">
    <source>
        <dbReference type="ARBA" id="ARBA00022771"/>
    </source>
</evidence>
<dbReference type="SMART" id="SM00046">
    <property type="entry name" value="DAGKc"/>
    <property type="match status" value="1"/>
</dbReference>
<evidence type="ECO:0000256" key="9">
    <source>
        <dbReference type="ARBA" id="ARBA00022833"/>
    </source>
</evidence>
<keyword evidence="14" id="KW-1133">Transmembrane helix</keyword>
<evidence type="ECO:0000256" key="14">
    <source>
        <dbReference type="SAM" id="Phobius"/>
    </source>
</evidence>
<keyword evidence="7" id="KW-0863">Zinc-finger</keyword>
<dbReference type="Pfam" id="PF00609">
    <property type="entry name" value="DAGK_acc"/>
    <property type="match status" value="1"/>
</dbReference>
<dbReference type="SMART" id="SM00045">
    <property type="entry name" value="DAGKa"/>
    <property type="match status" value="1"/>
</dbReference>
<feature type="domain" description="DAGKc" evidence="16">
    <location>
        <begin position="338"/>
        <end position="473"/>
    </location>
</feature>
<dbReference type="InterPro" id="IPR017438">
    <property type="entry name" value="ATP-NAD_kinase_N"/>
</dbReference>
<dbReference type="SMART" id="SM00109">
    <property type="entry name" value="C1"/>
    <property type="match status" value="2"/>
</dbReference>
<keyword evidence="6 12" id="KW-0547">Nucleotide-binding</keyword>
<dbReference type="PROSITE" id="PS50146">
    <property type="entry name" value="DAGK"/>
    <property type="match status" value="1"/>
</dbReference>
<dbReference type="PANTHER" id="PTHR11255">
    <property type="entry name" value="DIACYLGLYCEROL KINASE"/>
    <property type="match status" value="1"/>
</dbReference>
<dbReference type="InterPro" id="IPR002219">
    <property type="entry name" value="PKC_DAG/PE"/>
</dbReference>
<dbReference type="GO" id="GO:0007200">
    <property type="term" value="P:phospholipase C-activating G protein-coupled receptor signaling pathway"/>
    <property type="evidence" value="ECO:0007669"/>
    <property type="project" value="InterPro"/>
</dbReference>
<reference evidence="17" key="1">
    <citation type="submission" date="2024-01" db="EMBL/GenBank/DDBJ databases">
        <authorList>
            <person name="Webb A."/>
        </authorList>
    </citation>
    <scope>NUCLEOTIDE SEQUENCE</scope>
    <source>
        <strain evidence="17">Pm1</strain>
    </source>
</reference>
<dbReference type="EMBL" id="CAKLBY020000189">
    <property type="protein sequence ID" value="CAK7932406.1"/>
    <property type="molecule type" value="Genomic_DNA"/>
</dbReference>
<sequence>MDAGDAPPHEAIAPVGPSISYTLAVGLGLPMGLLVLVFLCVRKCLFFLTWRSFRDGPYVVGQHQWRPGNLTGPRWCNVCQAVVYGIRSYVVTCDICGMYAHAQCAASTMHAKSAELVSVPLAATAGSSSHLVVSRSCRVPGVVLPSRSTALDGKKDAARSPVSTLQSQSDPLQHMWIKGNVDPMDLCSLCGLFCGSILAFYGLKCAWCHVRVHEECFQQALARANRPPLLRRCNLNQHASLIVPPSCVVLHGPVSTVSKSQRVLNSVCGVAHTAVTKVSRLRLRRGIAHHSVIESPTAQASKLPNEVATGWRCTSFAAASNVMCGSDGLPFELVETPEDTTPLLVFVNSRSGGKLGLHVLRQARKWLNPVQVYDLSHQSPIEPLRRFVGLPRLRVLVCGGDGTVGWVLSALDEIGSARQPPIAIVPLGTGNDLARVLGWGAGFSAPTDVSDILSEVQAAHISLLDRWKVSVGDLEKCVVMNNYMGVGVDAQVALEFHEQRERSPELFMSQFVNKLWYSQFGAKNFLVRTCAGLSDKVVLVCDGKRIALPDGTEGIIFLNINSYGGGSKLWHDDAESDVECSDSDSETNDDDQSRTSSVGGTDANTHFGSSSPHDNLLDIVAVYGTLHLGQMQVGLSKAVRLCQAKAVSLTLKESLPVQIDGEPWQQGRTTMKISFLQQAFMLSRTVDERDVVTKQVGEVLDWAEHTHVITSRQHDTLLVEIARRVVKTAASRRRTSSSSRALLSPIGDEMQFVSNC</sequence>
<feature type="domain" description="Phorbol-ester/DAG-type" evidence="15">
    <location>
        <begin position="62"/>
        <end position="112"/>
    </location>
</feature>
<dbReference type="AlphaFoldDB" id="A0AAV1UC77"/>
<dbReference type="GO" id="GO:0016020">
    <property type="term" value="C:membrane"/>
    <property type="evidence" value="ECO:0007669"/>
    <property type="project" value="UniProtKB-SubCell"/>
</dbReference>
<comment type="caution">
    <text evidence="17">The sequence shown here is derived from an EMBL/GenBank/DDBJ whole genome shotgun (WGS) entry which is preliminary data.</text>
</comment>
<dbReference type="FunFam" id="3.40.50.10330:FF:000042">
    <property type="entry name" value="Diacylglycerol kinase"/>
    <property type="match status" value="1"/>
</dbReference>
<proteinExistence type="inferred from homology"/>
<gene>
    <name evidence="17" type="ORF">PM001_LOCUS17556</name>
</gene>
<evidence type="ECO:0000256" key="6">
    <source>
        <dbReference type="ARBA" id="ARBA00022741"/>
    </source>
</evidence>
<keyword evidence="11 14" id="KW-0472">Membrane</keyword>
<feature type="transmembrane region" description="Helical" evidence="14">
    <location>
        <begin position="20"/>
        <end position="41"/>
    </location>
</feature>
<evidence type="ECO:0000256" key="1">
    <source>
        <dbReference type="ARBA" id="ARBA00004370"/>
    </source>
</evidence>
<comment type="subcellular location">
    <subcellularLocation>
        <location evidence="1">Membrane</location>
    </subcellularLocation>
</comment>
<feature type="compositionally biased region" description="Acidic residues" evidence="13">
    <location>
        <begin position="574"/>
        <end position="590"/>
    </location>
</feature>
<dbReference type="InterPro" id="IPR016064">
    <property type="entry name" value="NAD/diacylglycerol_kinase_sf"/>
</dbReference>
<accession>A0AAV1UC77</accession>
<evidence type="ECO:0000259" key="15">
    <source>
        <dbReference type="PROSITE" id="PS50081"/>
    </source>
</evidence>
<dbReference type="Pfam" id="PF00130">
    <property type="entry name" value="C1_1"/>
    <property type="match status" value="2"/>
</dbReference>
<dbReference type="CDD" id="cd20805">
    <property type="entry name" value="C1_DGK_rpt2"/>
    <property type="match status" value="1"/>
</dbReference>
<evidence type="ECO:0000256" key="2">
    <source>
        <dbReference type="ARBA" id="ARBA00009280"/>
    </source>
</evidence>
<comment type="catalytic activity">
    <reaction evidence="12">
        <text>a 1,2-diacyl-sn-glycerol + ATP = a 1,2-diacyl-sn-glycero-3-phosphate + ADP + H(+)</text>
        <dbReference type="Rhea" id="RHEA:10272"/>
        <dbReference type="ChEBI" id="CHEBI:15378"/>
        <dbReference type="ChEBI" id="CHEBI:17815"/>
        <dbReference type="ChEBI" id="CHEBI:30616"/>
        <dbReference type="ChEBI" id="CHEBI:58608"/>
        <dbReference type="ChEBI" id="CHEBI:456216"/>
        <dbReference type="EC" id="2.7.1.107"/>
    </reaction>
</comment>
<dbReference type="SUPFAM" id="SSF57889">
    <property type="entry name" value="Cysteine-rich domain"/>
    <property type="match status" value="2"/>
</dbReference>
<dbReference type="Proteomes" id="UP001162060">
    <property type="component" value="Unassembled WGS sequence"/>
</dbReference>
<evidence type="ECO:0000256" key="8">
    <source>
        <dbReference type="ARBA" id="ARBA00022777"/>
    </source>
</evidence>
<evidence type="ECO:0000256" key="10">
    <source>
        <dbReference type="ARBA" id="ARBA00022840"/>
    </source>
</evidence>
<dbReference type="Pfam" id="PF00781">
    <property type="entry name" value="DAGK_cat"/>
    <property type="match status" value="1"/>
</dbReference>
<feature type="region of interest" description="Disordered" evidence="13">
    <location>
        <begin position="574"/>
        <end position="609"/>
    </location>
</feature>
<evidence type="ECO:0000256" key="11">
    <source>
        <dbReference type="ARBA" id="ARBA00023136"/>
    </source>
</evidence>
<dbReference type="InterPro" id="IPR037607">
    <property type="entry name" value="DGK"/>
</dbReference>
<feature type="transmembrane region" description="Helical" evidence="14">
    <location>
        <begin position="184"/>
        <end position="203"/>
    </location>
</feature>
<keyword evidence="10 12" id="KW-0067">ATP-binding</keyword>
<dbReference type="PROSITE" id="PS50081">
    <property type="entry name" value="ZF_DAG_PE_2"/>
    <property type="match status" value="2"/>
</dbReference>
<name>A0AAV1UC77_9STRA</name>
<evidence type="ECO:0000256" key="5">
    <source>
        <dbReference type="ARBA" id="ARBA00022737"/>
    </source>
</evidence>
<dbReference type="Gene3D" id="2.60.200.40">
    <property type="match status" value="2"/>
</dbReference>
<evidence type="ECO:0000256" key="3">
    <source>
        <dbReference type="ARBA" id="ARBA00022679"/>
    </source>
</evidence>
<evidence type="ECO:0000256" key="12">
    <source>
        <dbReference type="RuleBase" id="RU361128"/>
    </source>
</evidence>
<keyword evidence="9" id="KW-0862">Zinc</keyword>
<dbReference type="InterPro" id="IPR046349">
    <property type="entry name" value="C1-like_sf"/>
</dbReference>
<keyword evidence="14" id="KW-0812">Transmembrane</keyword>
<feature type="domain" description="Phorbol-ester/DAG-type" evidence="15">
    <location>
        <begin position="173"/>
        <end position="224"/>
    </location>
</feature>
<comment type="similarity">
    <text evidence="2 12">Belongs to the eukaryotic diacylglycerol kinase family.</text>
</comment>
<dbReference type="Gene3D" id="3.40.50.10330">
    <property type="entry name" value="Probable inorganic polyphosphate/atp-NAD kinase, domain 1"/>
    <property type="match status" value="1"/>
</dbReference>